<dbReference type="PANTHER" id="PTHR37534:SF46">
    <property type="entry name" value="ZN(II)2CYS6 TRANSCRIPTION FACTOR (EUROFUNG)"/>
    <property type="match status" value="1"/>
</dbReference>
<reference evidence="8 9" key="1">
    <citation type="submission" date="2017-03" db="EMBL/GenBank/DDBJ databases">
        <title>Genomes of endolithic fungi from Antarctica.</title>
        <authorList>
            <person name="Coleine C."/>
            <person name="Masonjones S."/>
            <person name="Stajich J.E."/>
        </authorList>
    </citation>
    <scope>NUCLEOTIDE SEQUENCE [LARGE SCALE GENOMIC DNA]</scope>
    <source>
        <strain evidence="8 9">CCFEE 6314</strain>
    </source>
</reference>
<dbReference type="SUPFAM" id="SSF57701">
    <property type="entry name" value="Zn2/Cys6 DNA-binding domain"/>
    <property type="match status" value="1"/>
</dbReference>
<evidence type="ECO:0000313" key="8">
    <source>
        <dbReference type="EMBL" id="RVX66250.1"/>
    </source>
</evidence>
<dbReference type="Proteomes" id="UP000288859">
    <property type="component" value="Unassembled WGS sequence"/>
</dbReference>
<keyword evidence="2" id="KW-0805">Transcription regulation</keyword>
<dbReference type="AlphaFoldDB" id="A0A438MRK6"/>
<feature type="region of interest" description="Disordered" evidence="6">
    <location>
        <begin position="43"/>
        <end position="80"/>
    </location>
</feature>
<dbReference type="Pfam" id="PF11951">
    <property type="entry name" value="Fungal_trans_2"/>
    <property type="match status" value="1"/>
</dbReference>
<dbReference type="Pfam" id="PF00172">
    <property type="entry name" value="Zn_clus"/>
    <property type="match status" value="1"/>
</dbReference>
<evidence type="ECO:0000256" key="2">
    <source>
        <dbReference type="ARBA" id="ARBA00023015"/>
    </source>
</evidence>
<evidence type="ECO:0000256" key="3">
    <source>
        <dbReference type="ARBA" id="ARBA00023125"/>
    </source>
</evidence>
<dbReference type="InterPro" id="IPR036864">
    <property type="entry name" value="Zn2-C6_fun-type_DNA-bd_sf"/>
</dbReference>
<accession>A0A438MRK6</accession>
<dbReference type="PROSITE" id="PS50048">
    <property type="entry name" value="ZN2_CY6_FUNGAL_2"/>
    <property type="match status" value="1"/>
</dbReference>
<dbReference type="InterPro" id="IPR001138">
    <property type="entry name" value="Zn2Cys6_DnaBD"/>
</dbReference>
<gene>
    <name evidence="8" type="ORF">B0A52_10177</name>
</gene>
<dbReference type="Gene3D" id="4.10.240.10">
    <property type="entry name" value="Zn(2)-C6 fungal-type DNA-binding domain"/>
    <property type="match status" value="1"/>
</dbReference>
<sequence>MAIRSRHGCIDCKRAKVKCDELHPWCGTCKRRGRQCSGYLDVTKSAKSRDSRPTDGGSQHRARRSIASEISSPLASSTPLESPAALDVSVYNVRSPATIDVVSTSAPPICKSLVPIPPGSVNPSDEPFIEAYFLRHPAESVFGPEFIDEMNAMVLKVFQNSPVAVGDTLSAIGEAYLKDSSSDSLVHIPNRRARILQRLRNLDTLGVSLELLLTTMLGLCAVELIDAKDRPRQMTALPVLLENLSMMLDHHLRRGYDLTQLSKYFLRALARQDMMISLAKFQRPRIPTIYWLDDISSHHADRFMGYTGTLMPLMSDLCALAEDFRHARAITFNTVDDPETSRSFDEMAVLLDRASELKSRIQLWHPTVDSTLSFRSSRQFLLHANAYRSACLLYLHRLVSPAGDTVEADQAALVMAYEIMVHTSGSEDDVKMALWPVFLAACEVSSEADRMTADNMLQVICGSRKTATSFQIRSFVKDRVWDARDKGKDWNWMALSEQYPDENLPI</sequence>
<evidence type="ECO:0000259" key="7">
    <source>
        <dbReference type="PROSITE" id="PS50048"/>
    </source>
</evidence>
<proteinExistence type="predicted"/>
<keyword evidence="4" id="KW-0804">Transcription</keyword>
<evidence type="ECO:0000256" key="6">
    <source>
        <dbReference type="SAM" id="MobiDB-lite"/>
    </source>
</evidence>
<dbReference type="GO" id="GO:0003677">
    <property type="term" value="F:DNA binding"/>
    <property type="evidence" value="ECO:0007669"/>
    <property type="project" value="UniProtKB-KW"/>
</dbReference>
<dbReference type="VEuPathDB" id="FungiDB:PV10_04151"/>
<name>A0A438MRK6_EXOME</name>
<evidence type="ECO:0000256" key="4">
    <source>
        <dbReference type="ARBA" id="ARBA00023163"/>
    </source>
</evidence>
<evidence type="ECO:0000256" key="1">
    <source>
        <dbReference type="ARBA" id="ARBA00004123"/>
    </source>
</evidence>
<dbReference type="OrthoDB" id="648861at2759"/>
<dbReference type="CDD" id="cd00067">
    <property type="entry name" value="GAL4"/>
    <property type="match status" value="1"/>
</dbReference>
<dbReference type="GO" id="GO:0005634">
    <property type="term" value="C:nucleus"/>
    <property type="evidence" value="ECO:0007669"/>
    <property type="project" value="UniProtKB-SubCell"/>
</dbReference>
<protein>
    <recommendedName>
        <fullName evidence="7">Zn(2)-C6 fungal-type domain-containing protein</fullName>
    </recommendedName>
</protein>
<dbReference type="PROSITE" id="PS00463">
    <property type="entry name" value="ZN2_CY6_FUNGAL_1"/>
    <property type="match status" value="1"/>
</dbReference>
<dbReference type="GO" id="GO:0000981">
    <property type="term" value="F:DNA-binding transcription factor activity, RNA polymerase II-specific"/>
    <property type="evidence" value="ECO:0007669"/>
    <property type="project" value="InterPro"/>
</dbReference>
<keyword evidence="3" id="KW-0238">DNA-binding</keyword>
<dbReference type="GO" id="GO:0008270">
    <property type="term" value="F:zinc ion binding"/>
    <property type="evidence" value="ECO:0007669"/>
    <property type="project" value="InterPro"/>
</dbReference>
<keyword evidence="5" id="KW-0539">Nucleus</keyword>
<dbReference type="PANTHER" id="PTHR37534">
    <property type="entry name" value="TRANSCRIPTIONAL ACTIVATOR PROTEIN UGA3"/>
    <property type="match status" value="1"/>
</dbReference>
<comment type="caution">
    <text evidence="8">The sequence shown here is derived from an EMBL/GenBank/DDBJ whole genome shotgun (WGS) entry which is preliminary data.</text>
</comment>
<evidence type="ECO:0000313" key="9">
    <source>
        <dbReference type="Proteomes" id="UP000288859"/>
    </source>
</evidence>
<organism evidence="8 9">
    <name type="scientific">Exophiala mesophila</name>
    <name type="common">Black yeast-like fungus</name>
    <dbReference type="NCBI Taxonomy" id="212818"/>
    <lineage>
        <taxon>Eukaryota</taxon>
        <taxon>Fungi</taxon>
        <taxon>Dikarya</taxon>
        <taxon>Ascomycota</taxon>
        <taxon>Pezizomycotina</taxon>
        <taxon>Eurotiomycetes</taxon>
        <taxon>Chaetothyriomycetidae</taxon>
        <taxon>Chaetothyriales</taxon>
        <taxon>Herpotrichiellaceae</taxon>
        <taxon>Exophiala</taxon>
    </lineage>
</organism>
<dbReference type="InterPro" id="IPR021858">
    <property type="entry name" value="Fun_TF"/>
</dbReference>
<comment type="subcellular location">
    <subcellularLocation>
        <location evidence="1">Nucleus</location>
    </subcellularLocation>
</comment>
<dbReference type="EMBL" id="NAJM01000065">
    <property type="protein sequence ID" value="RVX66250.1"/>
    <property type="molecule type" value="Genomic_DNA"/>
</dbReference>
<feature type="domain" description="Zn(2)-C6 fungal-type" evidence="7">
    <location>
        <begin position="8"/>
        <end position="37"/>
    </location>
</feature>
<dbReference type="SMART" id="SM00066">
    <property type="entry name" value="GAL4"/>
    <property type="match status" value="1"/>
</dbReference>
<evidence type="ECO:0000256" key="5">
    <source>
        <dbReference type="ARBA" id="ARBA00023242"/>
    </source>
</evidence>